<evidence type="ECO:0000256" key="1">
    <source>
        <dbReference type="SAM" id="MobiDB-lite"/>
    </source>
</evidence>
<dbReference type="EMBL" id="JADKYB010000012">
    <property type="protein sequence ID" value="MBM9507324.1"/>
    <property type="molecule type" value="Genomic_DNA"/>
</dbReference>
<accession>A0ABS2TVG1</accession>
<evidence type="ECO:0000313" key="2">
    <source>
        <dbReference type="EMBL" id="MBM9507324.1"/>
    </source>
</evidence>
<name>A0ABS2TVG1_9ACTN</name>
<organism evidence="2 3">
    <name type="scientific">Actinacidiphila acididurans</name>
    <dbReference type="NCBI Taxonomy" id="2784346"/>
    <lineage>
        <taxon>Bacteria</taxon>
        <taxon>Bacillati</taxon>
        <taxon>Actinomycetota</taxon>
        <taxon>Actinomycetes</taxon>
        <taxon>Kitasatosporales</taxon>
        <taxon>Streptomycetaceae</taxon>
        <taxon>Actinacidiphila</taxon>
    </lineage>
</organism>
<evidence type="ECO:0008006" key="4">
    <source>
        <dbReference type="Google" id="ProtNLM"/>
    </source>
</evidence>
<dbReference type="Proteomes" id="UP000749040">
    <property type="component" value="Unassembled WGS sequence"/>
</dbReference>
<dbReference type="InterPro" id="IPR046081">
    <property type="entry name" value="DUF6099"/>
</dbReference>
<feature type="region of interest" description="Disordered" evidence="1">
    <location>
        <begin position="44"/>
        <end position="82"/>
    </location>
</feature>
<dbReference type="Pfam" id="PF19594">
    <property type="entry name" value="DUF6099"/>
    <property type="match status" value="1"/>
</dbReference>
<gene>
    <name evidence="2" type="ORF">ITX44_22855</name>
</gene>
<sequence>MDAARLVAEAERVMRRHPQPEDVIAEAWQAYELTEAVARLLDDGHGRQDRGSGASARGDGPEHGGPVARAGPAPTAVARGPGPRAALLTSVRDPAGTLRALRVLLGEIGLALVAVTGTVDAEADYWDCIEALDAVDEAKDRVRELVRDVQD</sequence>
<proteinExistence type="predicted"/>
<reference evidence="2 3" key="1">
    <citation type="submission" date="2021-01" db="EMBL/GenBank/DDBJ databases">
        <title>Streptomyces acididurans sp. nov., isolated from a peat swamp forest soil.</title>
        <authorList>
            <person name="Chantavorakit T."/>
            <person name="Duangmal K."/>
        </authorList>
    </citation>
    <scope>NUCLEOTIDE SEQUENCE [LARGE SCALE GENOMIC DNA]</scope>
    <source>
        <strain evidence="2 3">KK5PA1</strain>
    </source>
</reference>
<protein>
    <recommendedName>
        <fullName evidence="4">ACT domain-containing protein</fullName>
    </recommendedName>
</protein>
<keyword evidence="3" id="KW-1185">Reference proteome</keyword>
<dbReference type="RefSeq" id="WP_205359181.1">
    <property type="nucleotide sequence ID" value="NZ_JADKYB010000012.1"/>
</dbReference>
<evidence type="ECO:0000313" key="3">
    <source>
        <dbReference type="Proteomes" id="UP000749040"/>
    </source>
</evidence>
<comment type="caution">
    <text evidence="2">The sequence shown here is derived from an EMBL/GenBank/DDBJ whole genome shotgun (WGS) entry which is preliminary data.</text>
</comment>